<evidence type="ECO:0000256" key="7">
    <source>
        <dbReference type="ARBA" id="ARBA00023128"/>
    </source>
</evidence>
<dbReference type="Ensembl" id="ENSCHIT00010002601.1">
    <property type="protein sequence ID" value="ENSCHIP00010001875.1"/>
    <property type="gene ID" value="ENSCHIG00010001400.1"/>
</dbReference>
<dbReference type="GO" id="GO:0006119">
    <property type="term" value="P:oxidative phosphorylation"/>
    <property type="evidence" value="ECO:0007669"/>
    <property type="project" value="UniProtKB-UniPathway"/>
</dbReference>
<dbReference type="InterPro" id="IPR037169">
    <property type="entry name" value="Cytochrome_c_oxidase_VIc_sf"/>
</dbReference>
<dbReference type="PANTHER" id="PTHR48416:SF1">
    <property type="entry name" value="CYTOCHROME C OXIDASE SUBUNIT 6C"/>
    <property type="match status" value="1"/>
</dbReference>
<accession>A0A8C2N9A2</accession>
<proteinExistence type="inferred from homology"/>
<dbReference type="AlphaFoldDB" id="A0A8C2N9A2"/>
<name>A0A8C2N9A2_CAPHI</name>
<comment type="subcellular location">
    <subcellularLocation>
        <location evidence="1">Mitochondrion inner membrane</location>
        <topology evidence="1">Single-pass membrane protein</topology>
    </subcellularLocation>
</comment>
<evidence type="ECO:0000256" key="3">
    <source>
        <dbReference type="ARBA" id="ARBA00007204"/>
    </source>
</evidence>
<comment type="similarity">
    <text evidence="3">Belongs to the cytochrome c oxidase subunit 6c family.</text>
</comment>
<evidence type="ECO:0000313" key="10">
    <source>
        <dbReference type="Ensembl" id="ENSCHIP00010001875.1"/>
    </source>
</evidence>
<reference evidence="10" key="1">
    <citation type="submission" date="2019-03" db="EMBL/GenBank/DDBJ databases">
        <title>Genome sequencing and reference-guided assembly of Black Bengal Goat (Capra hircus).</title>
        <authorList>
            <person name="Siddiki A.Z."/>
            <person name="Baten A."/>
            <person name="Billah M."/>
            <person name="Alam M.A.U."/>
            <person name="Shawrob K.S.M."/>
            <person name="Saha S."/>
            <person name="Chowdhury M."/>
            <person name="Rahman A.H."/>
            <person name="Stear M."/>
            <person name="Miah G."/>
            <person name="Das G.B."/>
            <person name="Hossain M.M."/>
            <person name="Kumkum M."/>
            <person name="Islam M.S."/>
            <person name="Mollah A.M."/>
            <person name="Ahsan A."/>
            <person name="Tusar F."/>
            <person name="Khan M.K.I."/>
        </authorList>
    </citation>
    <scope>NUCLEOTIDE SEQUENCE [LARGE SCALE GENOMIC DNA]</scope>
</reference>
<organism evidence="10">
    <name type="scientific">Capra hircus</name>
    <name type="common">Goat</name>
    <dbReference type="NCBI Taxonomy" id="9925"/>
    <lineage>
        <taxon>Eukaryota</taxon>
        <taxon>Metazoa</taxon>
        <taxon>Chordata</taxon>
        <taxon>Craniata</taxon>
        <taxon>Vertebrata</taxon>
        <taxon>Euteleostomi</taxon>
        <taxon>Mammalia</taxon>
        <taxon>Eutheria</taxon>
        <taxon>Laurasiatheria</taxon>
        <taxon>Artiodactyla</taxon>
        <taxon>Ruminantia</taxon>
        <taxon>Pecora</taxon>
        <taxon>Bovidae</taxon>
        <taxon>Caprinae</taxon>
        <taxon>Capra</taxon>
    </lineage>
</organism>
<evidence type="ECO:0000256" key="5">
    <source>
        <dbReference type="ARBA" id="ARBA00022792"/>
    </source>
</evidence>
<dbReference type="InterPro" id="IPR051389">
    <property type="entry name" value="Cytochrome_c_oxidase_VIc"/>
</dbReference>
<dbReference type="PANTHER" id="PTHR48416">
    <property type="entry name" value="CYTOCHROME C OXIDASE SUBUNIT 6C"/>
    <property type="match status" value="1"/>
</dbReference>
<evidence type="ECO:0000256" key="4">
    <source>
        <dbReference type="ARBA" id="ARBA00022692"/>
    </source>
</evidence>
<keyword evidence="6 9" id="KW-1133">Transmembrane helix</keyword>
<dbReference type="GO" id="GO:0005743">
    <property type="term" value="C:mitochondrial inner membrane"/>
    <property type="evidence" value="ECO:0007669"/>
    <property type="project" value="UniProtKB-SubCell"/>
</dbReference>
<comment type="pathway">
    <text evidence="2">Energy metabolism; oxidative phosphorylation.</text>
</comment>
<keyword evidence="7" id="KW-0496">Mitochondrion</keyword>
<evidence type="ECO:0000256" key="2">
    <source>
        <dbReference type="ARBA" id="ARBA00004673"/>
    </source>
</evidence>
<protein>
    <recommendedName>
        <fullName evidence="11">Mitochondrial cytochrome c oxidase subunit VIc/VIIs domain-containing protein</fullName>
    </recommendedName>
</protein>
<evidence type="ECO:0000256" key="9">
    <source>
        <dbReference type="SAM" id="Phobius"/>
    </source>
</evidence>
<dbReference type="Gene3D" id="4.10.93.10">
    <property type="entry name" value="Mitochondrial cytochrome c oxidase subunit VIc/VIIs"/>
    <property type="match status" value="1"/>
</dbReference>
<keyword evidence="4 9" id="KW-0812">Transmembrane</keyword>
<evidence type="ECO:0000256" key="8">
    <source>
        <dbReference type="ARBA" id="ARBA00023136"/>
    </source>
</evidence>
<dbReference type="InterPro" id="IPR034884">
    <property type="entry name" value="Cytochrome_c_oxidase_VIc/VIIs"/>
</dbReference>
<sequence>MSNSFSSTKAWMHGFLAKHLQFHIVGTFIISLGTATFCNFAVAEPGNKAYADFYRNYDSMKYFEVKSKAGIFQSAKGFEI</sequence>
<keyword evidence="8 9" id="KW-0472">Membrane</keyword>
<dbReference type="SUPFAM" id="SSF81415">
    <property type="entry name" value="Mitochondrial cytochrome c oxidase subunit VIc"/>
    <property type="match status" value="1"/>
</dbReference>
<dbReference type="Pfam" id="PF02937">
    <property type="entry name" value="COX6C"/>
    <property type="match status" value="1"/>
</dbReference>
<feature type="transmembrane region" description="Helical" evidence="9">
    <location>
        <begin position="20"/>
        <end position="42"/>
    </location>
</feature>
<evidence type="ECO:0000256" key="6">
    <source>
        <dbReference type="ARBA" id="ARBA00022989"/>
    </source>
</evidence>
<evidence type="ECO:0000256" key="1">
    <source>
        <dbReference type="ARBA" id="ARBA00004434"/>
    </source>
</evidence>
<dbReference type="UniPathway" id="UPA00705"/>
<reference evidence="10" key="2">
    <citation type="submission" date="2025-08" db="UniProtKB">
        <authorList>
            <consortium name="Ensembl"/>
        </authorList>
    </citation>
    <scope>IDENTIFICATION</scope>
</reference>
<evidence type="ECO:0008006" key="11">
    <source>
        <dbReference type="Google" id="ProtNLM"/>
    </source>
</evidence>
<keyword evidence="5" id="KW-0999">Mitochondrion inner membrane</keyword>